<feature type="compositionally biased region" description="Basic and acidic residues" evidence="1">
    <location>
        <begin position="65"/>
        <end position="80"/>
    </location>
</feature>
<comment type="caution">
    <text evidence="2">The sequence shown here is derived from an EMBL/GenBank/DDBJ whole genome shotgun (WGS) entry which is preliminary data.</text>
</comment>
<evidence type="ECO:0000256" key="1">
    <source>
        <dbReference type="SAM" id="MobiDB-lite"/>
    </source>
</evidence>
<accession>A0AAP0J2K5</accession>
<dbReference type="EMBL" id="JBBNAG010000006">
    <property type="protein sequence ID" value="KAK9124951.1"/>
    <property type="molecule type" value="Genomic_DNA"/>
</dbReference>
<feature type="region of interest" description="Disordered" evidence="1">
    <location>
        <begin position="65"/>
        <end position="99"/>
    </location>
</feature>
<dbReference type="AlphaFoldDB" id="A0AAP0J2K5"/>
<proteinExistence type="predicted"/>
<evidence type="ECO:0000313" key="3">
    <source>
        <dbReference type="Proteomes" id="UP001419268"/>
    </source>
</evidence>
<dbReference type="Proteomes" id="UP001419268">
    <property type="component" value="Unassembled WGS sequence"/>
</dbReference>
<feature type="compositionally biased region" description="Gly residues" evidence="1">
    <location>
        <begin position="81"/>
        <end position="99"/>
    </location>
</feature>
<sequence length="99" mass="11262">MLAVVVVLPTSHLPYVMTTMCGVSPKSWDFRFYWSIAETDLDEGLEGFRVLDMMKLSWRENRDMRDRGMRESKERDEREVVGGGGMWSGGMSSYGGRSG</sequence>
<name>A0AAP0J2K5_9MAGN</name>
<evidence type="ECO:0000313" key="2">
    <source>
        <dbReference type="EMBL" id="KAK9124951.1"/>
    </source>
</evidence>
<gene>
    <name evidence="2" type="ORF">Scep_013797</name>
</gene>
<keyword evidence="3" id="KW-1185">Reference proteome</keyword>
<reference evidence="2 3" key="1">
    <citation type="submission" date="2024-01" db="EMBL/GenBank/DDBJ databases">
        <title>Genome assemblies of Stephania.</title>
        <authorList>
            <person name="Yang L."/>
        </authorList>
    </citation>
    <scope>NUCLEOTIDE SEQUENCE [LARGE SCALE GENOMIC DNA]</scope>
    <source>
        <strain evidence="2">JXDWG</strain>
        <tissue evidence="2">Leaf</tissue>
    </source>
</reference>
<organism evidence="2 3">
    <name type="scientific">Stephania cephalantha</name>
    <dbReference type="NCBI Taxonomy" id="152367"/>
    <lineage>
        <taxon>Eukaryota</taxon>
        <taxon>Viridiplantae</taxon>
        <taxon>Streptophyta</taxon>
        <taxon>Embryophyta</taxon>
        <taxon>Tracheophyta</taxon>
        <taxon>Spermatophyta</taxon>
        <taxon>Magnoliopsida</taxon>
        <taxon>Ranunculales</taxon>
        <taxon>Menispermaceae</taxon>
        <taxon>Menispermoideae</taxon>
        <taxon>Cissampelideae</taxon>
        <taxon>Stephania</taxon>
    </lineage>
</organism>
<protein>
    <submittedName>
        <fullName evidence="2">Uncharacterized protein</fullName>
    </submittedName>
</protein>